<organism evidence="1 2">
    <name type="scientific">Iodidimonas muriae</name>
    <dbReference type="NCBI Taxonomy" id="261467"/>
    <lineage>
        <taxon>Bacteria</taxon>
        <taxon>Pseudomonadati</taxon>
        <taxon>Pseudomonadota</taxon>
        <taxon>Alphaproteobacteria</taxon>
        <taxon>Iodidimonadales</taxon>
        <taxon>Iodidimonadaceae</taxon>
        <taxon>Iodidimonas</taxon>
    </lineage>
</organism>
<dbReference type="RefSeq" id="WP_150005969.1">
    <property type="nucleotide sequence ID" value="NZ_BMOV01000005.1"/>
</dbReference>
<comment type="caution">
    <text evidence="1">The sequence shown here is derived from an EMBL/GenBank/DDBJ whole genome shotgun (WGS) entry which is preliminary data.</text>
</comment>
<sequence length="562" mass="62933">MWPTRRGQNTHYELHGQTGSRWTVLEVFDDQKEAAAEAEKVFRSGNYRAVRVLRERFDRDSSEFNSLEVLFFGRKSKPSKYDDDELAVFCRKPADLYSAESRRVIARLLAPVLESWHSTPVELLHDPDLYNRLQGAGSNLLSAVQRLAIAQVRQTGESVTERMRGNFALIDKAATELRQVHANGLPVIGNLRFVDVIETLAEAKNRSFLLACALAVDLRQYPDGVAKVERLISLIRLDHPQWVLKSLDLFLSEQLTHRRLLRHLIPDEDLVTLLEHVAALSRGMLGDAASSTAVSMLDAFLRARLLPATRHMLVGHIRHELTVSQRLTGDDLQKEFAALARLGSGIGDLLDVDLPDRPLVDLLEGRMRRLLNPQTLGEYIVEGRNPADKLQRLIALEQYCLGDANRRLIANYMSPLIHDGANEAFWLEPLGAGYAGRMKLLVRLQKRLLASNMQALHKSKLTGQLDSLCVRLMADSGVLKRVAHSQGAPFDKACRLLRMIVDGHFTEGEAHQLAEADIRRYMADPDFLAPILSKPKGPQRDEAIGRLKTLLSEAGLAAADAF</sequence>
<protein>
    <submittedName>
        <fullName evidence="1">Uncharacterized protein</fullName>
    </submittedName>
</protein>
<name>A0ABQ2LFL0_9PROT</name>
<proteinExistence type="predicted"/>
<dbReference type="EMBL" id="BMOV01000005">
    <property type="protein sequence ID" value="GGO12421.1"/>
    <property type="molecule type" value="Genomic_DNA"/>
</dbReference>
<reference evidence="2" key="1">
    <citation type="journal article" date="2019" name="Int. J. Syst. Evol. Microbiol.">
        <title>The Global Catalogue of Microorganisms (GCM) 10K type strain sequencing project: providing services to taxonomists for standard genome sequencing and annotation.</title>
        <authorList>
            <consortium name="The Broad Institute Genomics Platform"/>
            <consortium name="The Broad Institute Genome Sequencing Center for Infectious Disease"/>
            <person name="Wu L."/>
            <person name="Ma J."/>
        </authorList>
    </citation>
    <scope>NUCLEOTIDE SEQUENCE [LARGE SCALE GENOMIC DNA]</scope>
    <source>
        <strain evidence="2">JCM 17843</strain>
    </source>
</reference>
<keyword evidence="2" id="KW-1185">Reference proteome</keyword>
<evidence type="ECO:0000313" key="2">
    <source>
        <dbReference type="Proteomes" id="UP000602381"/>
    </source>
</evidence>
<gene>
    <name evidence="1" type="ORF">GCM10007972_17370</name>
</gene>
<accession>A0ABQ2LFL0</accession>
<evidence type="ECO:0000313" key="1">
    <source>
        <dbReference type="EMBL" id="GGO12421.1"/>
    </source>
</evidence>
<dbReference type="Proteomes" id="UP000602381">
    <property type="component" value="Unassembled WGS sequence"/>
</dbReference>